<reference evidence="3" key="1">
    <citation type="submission" date="2016-10" db="EMBL/GenBank/DDBJ databases">
        <authorList>
            <person name="Varghese N."/>
            <person name="Submissions S."/>
        </authorList>
    </citation>
    <scope>NUCLEOTIDE SEQUENCE [LARGE SCALE GENOMIC DNA]</scope>
    <source>
        <strain evidence="3">DSM 11005</strain>
    </source>
</reference>
<gene>
    <name evidence="2" type="ORF">SAMN04487864_101125</name>
</gene>
<evidence type="ECO:0000313" key="3">
    <source>
        <dbReference type="Proteomes" id="UP000198943"/>
    </source>
</evidence>
<dbReference type="RefSeq" id="WP_093728907.1">
    <property type="nucleotide sequence ID" value="NZ_FMYW01000001.1"/>
</dbReference>
<keyword evidence="3" id="KW-1185">Reference proteome</keyword>
<dbReference type="OrthoDB" id="371169at2"/>
<dbReference type="EMBL" id="FMYW01000001">
    <property type="protein sequence ID" value="SDB95870.1"/>
    <property type="molecule type" value="Genomic_DNA"/>
</dbReference>
<evidence type="ECO:0000313" key="2">
    <source>
        <dbReference type="EMBL" id="SDB95870.1"/>
    </source>
</evidence>
<organism evidence="2 3">
    <name type="scientific">Succiniclasticum ruminis</name>
    <dbReference type="NCBI Taxonomy" id="40841"/>
    <lineage>
        <taxon>Bacteria</taxon>
        <taxon>Bacillati</taxon>
        <taxon>Bacillota</taxon>
        <taxon>Negativicutes</taxon>
        <taxon>Acidaminococcales</taxon>
        <taxon>Acidaminococcaceae</taxon>
        <taxon>Succiniclasticum</taxon>
    </lineage>
</organism>
<evidence type="ECO:0000259" key="1">
    <source>
        <dbReference type="Pfam" id="PF07866"/>
    </source>
</evidence>
<dbReference type="Pfam" id="PF07866">
    <property type="entry name" value="DUF1653"/>
    <property type="match status" value="1"/>
</dbReference>
<protein>
    <recommendedName>
        <fullName evidence="1">DUF1653 domain-containing protein</fullName>
    </recommendedName>
</protein>
<accession>A0A1G6HNQ2</accession>
<dbReference type="InterPro" id="IPR037135">
    <property type="entry name" value="DUF1653-like_dom_sf"/>
</dbReference>
<dbReference type="AlphaFoldDB" id="A0A1G6HNQ2"/>
<dbReference type="Proteomes" id="UP000198943">
    <property type="component" value="Unassembled WGS sequence"/>
</dbReference>
<feature type="domain" description="DUF1653" evidence="1">
    <location>
        <begin position="11"/>
        <end position="74"/>
    </location>
</feature>
<name>A0A1G6HNQ2_9FIRM</name>
<dbReference type="Gene3D" id="2.30.30.320">
    <property type="entry name" value="DUF1653-like domain"/>
    <property type="match status" value="1"/>
</dbReference>
<dbReference type="InterPro" id="IPR023387">
    <property type="entry name" value="DUF1653-like_dom"/>
</dbReference>
<proteinExistence type="predicted"/>
<sequence>MERPIPKPNEVYRHFKGKLYLIITIANHSETGEPHVVYKHLYGDYSDCVRPLNMFMSEVDHEKYPDVKQRWRFEKVDLSNNE</sequence>